<feature type="binding site" description="axial binding residue" evidence="17">
    <location>
        <position position="82"/>
    </location>
    <ligand>
        <name>heme</name>
        <dbReference type="ChEBI" id="CHEBI:30413"/>
        <label>2</label>
    </ligand>
    <ligandPart>
        <name>Fe</name>
        <dbReference type="ChEBI" id="CHEBI:18248"/>
    </ligandPart>
</feature>
<dbReference type="PANTHER" id="PTHR30333:SF1">
    <property type="entry name" value="CYTOCHROME C-TYPE PROTEIN NAPC"/>
    <property type="match status" value="1"/>
</dbReference>
<dbReference type="GO" id="GO:0005506">
    <property type="term" value="F:iron ion binding"/>
    <property type="evidence" value="ECO:0007669"/>
    <property type="project" value="UniProtKB-UniRule"/>
</dbReference>
<dbReference type="PIRSF" id="PIRSF000014">
    <property type="entry name" value="4_hem_cytch_TorC"/>
    <property type="match status" value="1"/>
</dbReference>
<dbReference type="Pfam" id="PF03264">
    <property type="entry name" value="Cytochrom_NNT"/>
    <property type="match status" value="1"/>
</dbReference>
<accession>A0A9X3ZID1</accession>
<feature type="binding site" description="axial binding residue" evidence="17">
    <location>
        <position position="340"/>
    </location>
    <ligand>
        <name>heme</name>
        <dbReference type="ChEBI" id="CHEBI:30413"/>
        <label>5</label>
    </ligand>
    <ligandPart>
        <name>Fe</name>
        <dbReference type="ChEBI" id="CHEBI:18248"/>
    </ligandPart>
</feature>
<keyword evidence="11 18" id="KW-1133">Transmembrane helix</keyword>
<evidence type="ECO:0000256" key="3">
    <source>
        <dbReference type="ARBA" id="ARBA00007395"/>
    </source>
</evidence>
<feature type="binding site" description="covalent" evidence="16">
    <location>
        <position position="138"/>
    </location>
    <ligand>
        <name>heme</name>
        <dbReference type="ChEBI" id="CHEBI:30413"/>
        <label>3</label>
    </ligand>
</feature>
<feature type="binding site" description="covalent" evidence="16">
    <location>
        <position position="171"/>
    </location>
    <ligand>
        <name>heme</name>
        <dbReference type="ChEBI" id="CHEBI:30413"/>
        <label>4</label>
    </ligand>
</feature>
<feature type="transmembrane region" description="Helical" evidence="18">
    <location>
        <begin position="12"/>
        <end position="35"/>
    </location>
</feature>
<comment type="caution">
    <text evidence="20">The sequence shown here is derived from an EMBL/GenBank/DDBJ whole genome shotgun (WGS) entry which is preliminary data.</text>
</comment>
<evidence type="ECO:0000256" key="7">
    <source>
        <dbReference type="ARBA" id="ARBA00022617"/>
    </source>
</evidence>
<keyword evidence="5 15" id="KW-1003">Cell membrane</keyword>
<keyword evidence="4 15" id="KW-0813">Transport</keyword>
<gene>
    <name evidence="20" type="primary">torC</name>
    <name evidence="20" type="ORF">OQ273_18635</name>
</gene>
<evidence type="ECO:0000256" key="14">
    <source>
        <dbReference type="ARBA" id="ARBA00055242"/>
    </source>
</evidence>
<dbReference type="RefSeq" id="WP_267992278.1">
    <property type="nucleotide sequence ID" value="NZ_JAPJZI010000001.1"/>
</dbReference>
<dbReference type="AlphaFoldDB" id="A0A9X3ZID1"/>
<keyword evidence="12 15" id="KW-0408">Iron</keyword>
<dbReference type="Gene3D" id="1.10.3820.10">
    <property type="entry name" value="Di-heme elbow motif domain"/>
    <property type="match status" value="1"/>
</dbReference>
<comment type="similarity">
    <text evidence="3">Belongs to the NapC/NirT/NrfH family.</text>
</comment>
<keyword evidence="21" id="KW-1185">Reference proteome</keyword>
<evidence type="ECO:0000256" key="17">
    <source>
        <dbReference type="PIRSR" id="PIRSR000014-2"/>
    </source>
</evidence>
<organism evidence="20 21">
    <name type="scientific">Hoeflea prorocentri</name>
    <dbReference type="NCBI Taxonomy" id="1922333"/>
    <lineage>
        <taxon>Bacteria</taxon>
        <taxon>Pseudomonadati</taxon>
        <taxon>Pseudomonadota</taxon>
        <taxon>Alphaproteobacteria</taxon>
        <taxon>Hyphomicrobiales</taxon>
        <taxon>Rhizobiaceae</taxon>
        <taxon>Hoeflea</taxon>
    </lineage>
</organism>
<evidence type="ECO:0000313" key="20">
    <source>
        <dbReference type="EMBL" id="MDA5400597.1"/>
    </source>
</evidence>
<keyword evidence="8 18" id="KW-0812">Transmembrane</keyword>
<evidence type="ECO:0000256" key="11">
    <source>
        <dbReference type="ARBA" id="ARBA00022989"/>
    </source>
</evidence>
<evidence type="ECO:0000256" key="5">
    <source>
        <dbReference type="ARBA" id="ARBA00022475"/>
    </source>
</evidence>
<comment type="subcellular location">
    <subcellularLocation>
        <location evidence="1">Cell inner membrane</location>
        <topology evidence="1">Single-pass type II membrane protein</topology>
    </subcellularLocation>
</comment>
<dbReference type="InterPro" id="IPR009154">
    <property type="entry name" value="Membr-bd_4haem_cyt_TorC"/>
</dbReference>
<reference evidence="20" key="1">
    <citation type="submission" date="2022-11" db="EMBL/GenBank/DDBJ databases">
        <title>Draft genome sequence of Hoeflea poritis E7-10 and Hoeflea prorocentri PM5-8, separated from scleractinian coral Porites lutea and marine dinoflagellate.</title>
        <authorList>
            <person name="Zhang G."/>
            <person name="Wei Q."/>
            <person name="Cai L."/>
        </authorList>
    </citation>
    <scope>NUCLEOTIDE SEQUENCE</scope>
    <source>
        <strain evidence="20">PM5-8</strain>
    </source>
</reference>
<evidence type="ECO:0000256" key="4">
    <source>
        <dbReference type="ARBA" id="ARBA00022448"/>
    </source>
</evidence>
<dbReference type="GO" id="GO:0009055">
    <property type="term" value="F:electron transfer activity"/>
    <property type="evidence" value="ECO:0007669"/>
    <property type="project" value="UniProtKB-UniRule"/>
</dbReference>
<keyword evidence="10 15" id="KW-0249">Electron transport</keyword>
<feature type="binding site" description="axial binding residue" evidence="17">
    <location>
        <position position="175"/>
    </location>
    <ligand>
        <name>heme</name>
        <dbReference type="ChEBI" id="CHEBI:30413"/>
        <label>4</label>
    </ligand>
    <ligandPart>
        <name>Fe</name>
        <dbReference type="ChEBI" id="CHEBI:18248"/>
    </ligandPart>
</feature>
<evidence type="ECO:0000256" key="18">
    <source>
        <dbReference type="SAM" id="Phobius"/>
    </source>
</evidence>
<dbReference type="NCBIfam" id="TIGR02162">
    <property type="entry name" value="torC"/>
    <property type="match status" value="1"/>
</dbReference>
<feature type="binding site" description="covalent" evidence="16">
    <location>
        <position position="81"/>
    </location>
    <ligand>
        <name>heme</name>
        <dbReference type="ChEBI" id="CHEBI:30413"/>
        <label>2</label>
    </ligand>
</feature>
<evidence type="ECO:0000256" key="9">
    <source>
        <dbReference type="ARBA" id="ARBA00022723"/>
    </source>
</evidence>
<name>A0A9X3ZID1_9HYPH</name>
<protein>
    <recommendedName>
        <fullName evidence="15">Cytochrome c-type protein</fullName>
    </recommendedName>
</protein>
<sequence>MRRLWQLFWRPSTKYGLGVLLVIGGIGGVIFWGGFNTAMEATNTMGFCITCHEMEANVYEEYKKTVHYQNASGVRATCSDCHVPKDWTHKFVRKVYATRELYHHFVGTIDTPEKFEAHRPEMAKRVWASMEATDSRECRNCHTFEAMDFTKQSTKAAQEMSKAHQTGQGTCIDCHKGIAHKMPDLSAGFKKTFEDLQALAQISNNDADVLYTIATTSAYLSADEIEAGGRGAGTLLPATGLKVLERKGDALKVRLEGWQQDGADRVIYARMGHRIFEAALTPGAIEQVQRRETLVDTNTDLTWHQVDIDLWVGSGNMIADPDRLWAYGEEMHVASCSTCHSLHEADGHLANQWIGVIKAMERFITLDKEETRMLQKYLQLHASDVQRGS</sequence>
<feature type="binding site" description="covalent" evidence="16">
    <location>
        <position position="51"/>
    </location>
    <ligand>
        <name>heme</name>
        <dbReference type="ChEBI" id="CHEBI:30413"/>
        <label>1</label>
    </ligand>
</feature>
<comment type="function">
    <text evidence="14">Mediates electron flow from quinones to the NapAB complex.</text>
</comment>
<comment type="similarity">
    <text evidence="2 15">Belongs to the TorC/TorY family.</text>
</comment>
<feature type="binding site" description="covalent" evidence="16">
    <location>
        <position position="174"/>
    </location>
    <ligand>
        <name>heme</name>
        <dbReference type="ChEBI" id="CHEBI:30413"/>
        <label>4</label>
    </ligand>
</feature>
<feature type="binding site" description="axial binding residue" evidence="17">
    <location>
        <position position="142"/>
    </location>
    <ligand>
        <name>heme</name>
        <dbReference type="ChEBI" id="CHEBI:30413"/>
        <label>3</label>
    </ligand>
    <ligandPart>
        <name>Fe</name>
        <dbReference type="ChEBI" id="CHEBI:18248"/>
    </ligandPart>
</feature>
<dbReference type="EMBL" id="JAPJZI010000001">
    <property type="protein sequence ID" value="MDA5400597.1"/>
    <property type="molecule type" value="Genomic_DNA"/>
</dbReference>
<evidence type="ECO:0000256" key="2">
    <source>
        <dbReference type="ARBA" id="ARBA00006417"/>
    </source>
</evidence>
<dbReference type="Proteomes" id="UP001151234">
    <property type="component" value="Unassembled WGS sequence"/>
</dbReference>
<dbReference type="InterPro" id="IPR036280">
    <property type="entry name" value="Multihaem_cyt_sf"/>
</dbReference>
<keyword evidence="9 15" id="KW-0479">Metal-binding</keyword>
<evidence type="ECO:0000256" key="16">
    <source>
        <dbReference type="PIRSR" id="PIRSR000014-1"/>
    </source>
</evidence>
<proteinExistence type="inferred from homology"/>
<dbReference type="GO" id="GO:0020037">
    <property type="term" value="F:heme binding"/>
    <property type="evidence" value="ECO:0007669"/>
    <property type="project" value="UniProtKB-UniRule"/>
</dbReference>
<dbReference type="GO" id="GO:0009061">
    <property type="term" value="P:anaerobic respiration"/>
    <property type="evidence" value="ECO:0007669"/>
    <property type="project" value="TreeGrafter"/>
</dbReference>
<evidence type="ECO:0000256" key="10">
    <source>
        <dbReference type="ARBA" id="ARBA00022982"/>
    </source>
</evidence>
<dbReference type="GO" id="GO:0009276">
    <property type="term" value="C:Gram-negative-bacterium-type cell wall"/>
    <property type="evidence" value="ECO:0007669"/>
    <property type="project" value="UniProtKB-UniRule"/>
</dbReference>
<evidence type="ECO:0000256" key="13">
    <source>
        <dbReference type="ARBA" id="ARBA00023136"/>
    </source>
</evidence>
<feature type="domain" description="NapC/NirT cytochrome c N-terminal" evidence="19">
    <location>
        <begin position="11"/>
        <end position="184"/>
    </location>
</feature>
<keyword evidence="6 15" id="KW-0997">Cell inner membrane</keyword>
<dbReference type="PANTHER" id="PTHR30333">
    <property type="entry name" value="CYTOCHROME C-TYPE PROTEIN"/>
    <property type="match status" value="1"/>
</dbReference>
<evidence type="ECO:0000256" key="1">
    <source>
        <dbReference type="ARBA" id="ARBA00004249"/>
    </source>
</evidence>
<dbReference type="FunFam" id="1.10.3820.10:FF:000001">
    <property type="entry name" value="Cytochrome c-type protein"/>
    <property type="match status" value="1"/>
</dbReference>
<evidence type="ECO:0000259" key="19">
    <source>
        <dbReference type="Pfam" id="PF03264"/>
    </source>
</evidence>
<keyword evidence="13 15" id="KW-0472">Membrane</keyword>
<feature type="binding site" description="covalent" evidence="16">
    <location>
        <position position="78"/>
    </location>
    <ligand>
        <name>heme</name>
        <dbReference type="ChEBI" id="CHEBI:30413"/>
        <label>2</label>
    </ligand>
</feature>
<evidence type="ECO:0000256" key="8">
    <source>
        <dbReference type="ARBA" id="ARBA00022692"/>
    </source>
</evidence>
<evidence type="ECO:0000256" key="6">
    <source>
        <dbReference type="ARBA" id="ARBA00022519"/>
    </source>
</evidence>
<dbReference type="InterPro" id="IPR051174">
    <property type="entry name" value="Cytochrome_c-type_ET"/>
</dbReference>
<dbReference type="GO" id="GO:0005886">
    <property type="term" value="C:plasma membrane"/>
    <property type="evidence" value="ECO:0007669"/>
    <property type="project" value="UniProtKB-SubCell"/>
</dbReference>
<feature type="binding site" description="axial binding residue" evidence="17">
    <location>
        <position position="52"/>
    </location>
    <ligand>
        <name>heme</name>
        <dbReference type="ChEBI" id="CHEBI:30413"/>
        <label>1</label>
    </ligand>
    <ligandPart>
        <name>Fe</name>
        <dbReference type="ChEBI" id="CHEBI:18248"/>
    </ligandPart>
</feature>
<feature type="binding site" description="covalent" evidence="16">
    <location>
        <position position="336"/>
    </location>
    <ligand>
        <name>heme</name>
        <dbReference type="ChEBI" id="CHEBI:30413"/>
        <label>5</label>
    </ligand>
</feature>
<evidence type="ECO:0000256" key="12">
    <source>
        <dbReference type="ARBA" id="ARBA00023004"/>
    </source>
</evidence>
<evidence type="ECO:0000256" key="15">
    <source>
        <dbReference type="PIRNR" id="PIRNR000014"/>
    </source>
</evidence>
<feature type="binding site" description="covalent" evidence="16">
    <location>
        <position position="339"/>
    </location>
    <ligand>
        <name>heme</name>
        <dbReference type="ChEBI" id="CHEBI:30413"/>
        <label>5</label>
    </ligand>
</feature>
<feature type="binding site" description="covalent" evidence="16">
    <location>
        <position position="48"/>
    </location>
    <ligand>
        <name>heme</name>
        <dbReference type="ChEBI" id="CHEBI:30413"/>
        <label>1</label>
    </ligand>
</feature>
<comment type="PTM">
    <text evidence="16">Binds 5 heme groups per subunit.</text>
</comment>
<feature type="binding site" description="covalent" evidence="16">
    <location>
        <position position="141"/>
    </location>
    <ligand>
        <name>heme</name>
        <dbReference type="ChEBI" id="CHEBI:30413"/>
        <label>3</label>
    </ligand>
</feature>
<dbReference type="InterPro" id="IPR005126">
    <property type="entry name" value="NapC/NirT_cyt_c_N"/>
</dbReference>
<keyword evidence="7 15" id="KW-0349">Heme</keyword>
<dbReference type="InterPro" id="IPR038266">
    <property type="entry name" value="NapC/NirT_cytc_sf"/>
</dbReference>
<dbReference type="SUPFAM" id="SSF48695">
    <property type="entry name" value="Multiheme cytochromes"/>
    <property type="match status" value="1"/>
</dbReference>
<evidence type="ECO:0000313" key="21">
    <source>
        <dbReference type="Proteomes" id="UP001151234"/>
    </source>
</evidence>